<dbReference type="OrthoDB" id="9811889at2"/>
<sequence length="1151" mass="129636">MKLTLDKKILLGFSICSLVLLLVAVISFNNSEKLITTNRWVNHTHEVLYEFEQILMYSVDAESSMRGFVISGNEDFLAPFYSAKLNLSDHINKILELTRDHATQQRNSKALDSLTLLHIQTLEDLIGLRKSNYEAARVLVMDGKSRSKLMSIRTLIQKAKEIEQRLLTERKEASEADTKDFNIIFIVLVLVIAAVLLVIYMMITTNLSALRRAQMEAANKNWNLEGSRDLARSIQGNKSLQELADVVINHLTIYLGAQVGVIYLAGSKEAMLLPAAAYAADQDKKKLRELKFGEGLVGQAAVDKKSVLLRAIPENYFQVTTGFGQISPKNILATPFLSDGVIAGVVELGSIYDFTEAQQQYVELVANSIAIAIISAQARERTKQLLEETQLQAEELEAQQEELRQANEELHAKTDLLTKSESELKAQQLSLQQINVELEEKSNQLEEQNELLSDARANLEIKAKEIEITSKYKSEFLANMSHELRTPLNSILILAQLLSENKANRLGEKEIEYSKNIHNSGTDLLNLINEILDLSKIESGKMQLEIEDVPFREMISSINATFAEVARKNNVTFEIHFDSNALPETLTTDRQRVEQIIRNLLSNAFKFTGQAGKVELSIYRPSAVDYRNKDLNSISNMVAFSVSDTGIGIPREKRAIIFEAFQQADGSTKRKYGGTGLGLSISRELSHALGGEIQLHSEAGVGSTFTLYLPLHFDRSFSSSTDKQVEIKEKEPVKNDVVYIPTEMHTTENAIQDDRNAIGENDRVILIIEDDEKFAKVLLDFIHERNYKGIVTSQGNAGISYARHYKPDAILLDMKLPTISGSEILKQLKNNPELRHIPVQIISAYDQRKEGLKLGAFDYIQKPVTVQDLERAFEKIEVFSNKKLKKLLIVEDNEQHNKAIRELIGDNDVTCSSAYSGEEAFTMLNSESFDCVIVDLGLPDMTGFELLEKIRAHEKLNLIPIVVYTGKDLKKEDSIALSKLANTVVLKTADSHERLLDETTLFLHRIESKLPKEKQRIIRRLHKSDEVLENKKILLVDDDMRNIYSLTNALEQEGLQCVTAENGKIALDILKQDPAIDLVLMDVMMPEMDGYEATTEIRKINSLKSLPIIALTAKAMKEDKEKCFAVGMSDYISKPVNVEQLLSLMRVWLYR</sequence>
<evidence type="ECO:0000256" key="8">
    <source>
        <dbReference type="SAM" id="Coils"/>
    </source>
</evidence>
<comment type="catalytic activity">
    <reaction evidence="1">
        <text>ATP + protein L-histidine = ADP + protein N-phospho-L-histidine.</text>
        <dbReference type="EC" id="2.7.13.3"/>
    </reaction>
</comment>
<feature type="domain" description="Response regulatory" evidence="11">
    <location>
        <begin position="764"/>
        <end position="877"/>
    </location>
</feature>
<evidence type="ECO:0000313" key="12">
    <source>
        <dbReference type="EMBL" id="SKC85941.1"/>
    </source>
</evidence>
<evidence type="ECO:0000256" key="2">
    <source>
        <dbReference type="ARBA" id="ARBA00012438"/>
    </source>
</evidence>
<name>A0A1T5MCF9_9BACT</name>
<dbReference type="FunFam" id="3.30.565.10:FF:000010">
    <property type="entry name" value="Sensor histidine kinase RcsC"/>
    <property type="match status" value="1"/>
</dbReference>
<evidence type="ECO:0000259" key="10">
    <source>
        <dbReference type="PROSITE" id="PS50109"/>
    </source>
</evidence>
<evidence type="ECO:0000256" key="6">
    <source>
        <dbReference type="ARBA" id="ARBA00023012"/>
    </source>
</evidence>
<dbReference type="SMART" id="SM00388">
    <property type="entry name" value="HisKA"/>
    <property type="match status" value="1"/>
</dbReference>
<dbReference type="InterPro" id="IPR007891">
    <property type="entry name" value="CHASE3"/>
</dbReference>
<feature type="domain" description="Histidine kinase" evidence="10">
    <location>
        <begin position="479"/>
        <end position="713"/>
    </location>
</feature>
<evidence type="ECO:0000256" key="3">
    <source>
        <dbReference type="ARBA" id="ARBA00022553"/>
    </source>
</evidence>
<dbReference type="InterPro" id="IPR003018">
    <property type="entry name" value="GAF"/>
</dbReference>
<keyword evidence="9" id="KW-0472">Membrane</keyword>
<dbReference type="Pfam" id="PF05227">
    <property type="entry name" value="CHASE3"/>
    <property type="match status" value="1"/>
</dbReference>
<keyword evidence="13" id="KW-1185">Reference proteome</keyword>
<feature type="modified residue" description="4-aspartylphosphate" evidence="7">
    <location>
        <position position="1082"/>
    </location>
</feature>
<feature type="domain" description="Response regulatory" evidence="11">
    <location>
        <begin position="1032"/>
        <end position="1149"/>
    </location>
</feature>
<dbReference type="Pfam" id="PF00512">
    <property type="entry name" value="HisKA"/>
    <property type="match status" value="1"/>
</dbReference>
<dbReference type="PROSITE" id="PS50110">
    <property type="entry name" value="RESPONSE_REGULATORY"/>
    <property type="match status" value="3"/>
</dbReference>
<dbReference type="GO" id="GO:0000155">
    <property type="term" value="F:phosphorelay sensor kinase activity"/>
    <property type="evidence" value="ECO:0007669"/>
    <property type="project" value="InterPro"/>
</dbReference>
<dbReference type="SMART" id="SM00387">
    <property type="entry name" value="HATPase_c"/>
    <property type="match status" value="1"/>
</dbReference>
<dbReference type="InterPro" id="IPR001789">
    <property type="entry name" value="Sig_transdc_resp-reg_receiver"/>
</dbReference>
<dbReference type="PANTHER" id="PTHR45339">
    <property type="entry name" value="HYBRID SIGNAL TRANSDUCTION HISTIDINE KINASE J"/>
    <property type="match status" value="1"/>
</dbReference>
<dbReference type="InterPro" id="IPR036890">
    <property type="entry name" value="HATPase_C_sf"/>
</dbReference>
<dbReference type="Gene3D" id="3.30.450.40">
    <property type="match status" value="1"/>
</dbReference>
<dbReference type="Pfam" id="PF13185">
    <property type="entry name" value="GAF_2"/>
    <property type="match status" value="1"/>
</dbReference>
<dbReference type="PRINTS" id="PR00344">
    <property type="entry name" value="BCTRLSENSOR"/>
</dbReference>
<dbReference type="STRING" id="688867.SAMN05660236_5002"/>
<evidence type="ECO:0000259" key="11">
    <source>
        <dbReference type="PROSITE" id="PS50110"/>
    </source>
</evidence>
<dbReference type="SUPFAM" id="SSF47384">
    <property type="entry name" value="Homodimeric domain of signal transducing histidine kinase"/>
    <property type="match status" value="1"/>
</dbReference>
<dbReference type="Pfam" id="PF00072">
    <property type="entry name" value="Response_reg"/>
    <property type="match status" value="3"/>
</dbReference>
<keyword evidence="3 7" id="KW-0597">Phosphoprotein</keyword>
<dbReference type="CDD" id="cd00156">
    <property type="entry name" value="REC"/>
    <property type="match status" value="1"/>
</dbReference>
<dbReference type="CDD" id="cd17546">
    <property type="entry name" value="REC_hyHK_CKI1_RcsC-like"/>
    <property type="match status" value="1"/>
</dbReference>
<keyword evidence="8" id="KW-0175">Coiled coil</keyword>
<feature type="domain" description="Response regulatory" evidence="11">
    <location>
        <begin position="886"/>
        <end position="1002"/>
    </location>
</feature>
<accession>A0A1T5MCF9</accession>
<dbReference type="RefSeq" id="WP_079689513.1">
    <property type="nucleotide sequence ID" value="NZ_FUZU01000004.1"/>
</dbReference>
<dbReference type="InterPro" id="IPR003594">
    <property type="entry name" value="HATPase_dom"/>
</dbReference>
<dbReference type="SMART" id="SM00065">
    <property type="entry name" value="GAF"/>
    <property type="match status" value="1"/>
</dbReference>
<keyword evidence="4" id="KW-0808">Transferase</keyword>
<dbReference type="CDD" id="cd19410">
    <property type="entry name" value="HK9-like_sensor"/>
    <property type="match status" value="1"/>
</dbReference>
<feature type="coiled-coil region" evidence="8">
    <location>
        <begin position="379"/>
        <end position="469"/>
    </location>
</feature>
<dbReference type="InterPro" id="IPR036097">
    <property type="entry name" value="HisK_dim/P_sf"/>
</dbReference>
<dbReference type="PANTHER" id="PTHR45339:SF1">
    <property type="entry name" value="HYBRID SIGNAL TRANSDUCTION HISTIDINE KINASE J"/>
    <property type="match status" value="1"/>
</dbReference>
<dbReference type="CDD" id="cd00082">
    <property type="entry name" value="HisKA"/>
    <property type="match status" value="1"/>
</dbReference>
<evidence type="ECO:0000256" key="4">
    <source>
        <dbReference type="ARBA" id="ARBA00022679"/>
    </source>
</evidence>
<dbReference type="SUPFAM" id="SSF55781">
    <property type="entry name" value="GAF domain-like"/>
    <property type="match status" value="1"/>
</dbReference>
<dbReference type="InterPro" id="IPR011006">
    <property type="entry name" value="CheY-like_superfamily"/>
</dbReference>
<feature type="modified residue" description="4-aspartylphosphate" evidence="7">
    <location>
        <position position="935"/>
    </location>
</feature>
<protein>
    <recommendedName>
        <fullName evidence="2">histidine kinase</fullName>
        <ecNumber evidence="2">2.7.13.3</ecNumber>
    </recommendedName>
</protein>
<keyword evidence="6" id="KW-0902">Two-component regulatory system</keyword>
<dbReference type="Pfam" id="PF02518">
    <property type="entry name" value="HATPase_c"/>
    <property type="match status" value="1"/>
</dbReference>
<keyword evidence="5 12" id="KW-0418">Kinase</keyword>
<dbReference type="CDD" id="cd16922">
    <property type="entry name" value="HATPase_EvgS-ArcB-TorS-like"/>
    <property type="match status" value="1"/>
</dbReference>
<reference evidence="12 13" key="1">
    <citation type="submission" date="2017-02" db="EMBL/GenBank/DDBJ databases">
        <authorList>
            <person name="Peterson S.W."/>
        </authorList>
    </citation>
    <scope>NUCLEOTIDE SEQUENCE [LARGE SCALE GENOMIC DNA]</scope>
    <source>
        <strain evidence="12 13">DSM 25262</strain>
    </source>
</reference>
<evidence type="ECO:0000256" key="7">
    <source>
        <dbReference type="PROSITE-ProRule" id="PRU00169"/>
    </source>
</evidence>
<organism evidence="12 13">
    <name type="scientific">Ohtaekwangia koreensis</name>
    <dbReference type="NCBI Taxonomy" id="688867"/>
    <lineage>
        <taxon>Bacteria</taxon>
        <taxon>Pseudomonadati</taxon>
        <taxon>Bacteroidota</taxon>
        <taxon>Cytophagia</taxon>
        <taxon>Cytophagales</taxon>
        <taxon>Fulvivirgaceae</taxon>
        <taxon>Ohtaekwangia</taxon>
    </lineage>
</organism>
<feature type="coiled-coil region" evidence="8">
    <location>
        <begin position="152"/>
        <end position="179"/>
    </location>
</feature>
<feature type="transmembrane region" description="Helical" evidence="9">
    <location>
        <begin position="181"/>
        <end position="203"/>
    </location>
</feature>
<evidence type="ECO:0000313" key="13">
    <source>
        <dbReference type="Proteomes" id="UP000190961"/>
    </source>
</evidence>
<evidence type="ECO:0000256" key="1">
    <source>
        <dbReference type="ARBA" id="ARBA00000085"/>
    </source>
</evidence>
<keyword evidence="9" id="KW-1133">Transmembrane helix</keyword>
<dbReference type="EMBL" id="FUZU01000004">
    <property type="protein sequence ID" value="SKC85941.1"/>
    <property type="molecule type" value="Genomic_DNA"/>
</dbReference>
<evidence type="ECO:0000256" key="9">
    <source>
        <dbReference type="SAM" id="Phobius"/>
    </source>
</evidence>
<dbReference type="AlphaFoldDB" id="A0A1T5MCF9"/>
<dbReference type="Gene3D" id="3.40.50.2300">
    <property type="match status" value="3"/>
</dbReference>
<dbReference type="InterPro" id="IPR004358">
    <property type="entry name" value="Sig_transdc_His_kin-like_C"/>
</dbReference>
<dbReference type="PROSITE" id="PS50109">
    <property type="entry name" value="HIS_KIN"/>
    <property type="match status" value="1"/>
</dbReference>
<feature type="transmembrane region" description="Helical" evidence="9">
    <location>
        <begin position="9"/>
        <end position="28"/>
    </location>
</feature>
<keyword evidence="9" id="KW-0812">Transmembrane</keyword>
<dbReference type="Proteomes" id="UP000190961">
    <property type="component" value="Unassembled WGS sequence"/>
</dbReference>
<dbReference type="InterPro" id="IPR003661">
    <property type="entry name" value="HisK_dim/P_dom"/>
</dbReference>
<dbReference type="Gene3D" id="3.30.565.10">
    <property type="entry name" value="Histidine kinase-like ATPase, C-terminal domain"/>
    <property type="match status" value="1"/>
</dbReference>
<proteinExistence type="predicted"/>
<feature type="modified residue" description="4-aspartylphosphate" evidence="7">
    <location>
        <position position="813"/>
    </location>
</feature>
<gene>
    <name evidence="12" type="ORF">SAMN05660236_5002</name>
</gene>
<dbReference type="SMART" id="SM00448">
    <property type="entry name" value="REC"/>
    <property type="match status" value="3"/>
</dbReference>
<dbReference type="InterPro" id="IPR005467">
    <property type="entry name" value="His_kinase_dom"/>
</dbReference>
<evidence type="ECO:0000256" key="5">
    <source>
        <dbReference type="ARBA" id="ARBA00022777"/>
    </source>
</evidence>
<dbReference type="SUPFAM" id="SSF55874">
    <property type="entry name" value="ATPase domain of HSP90 chaperone/DNA topoisomerase II/histidine kinase"/>
    <property type="match status" value="1"/>
</dbReference>
<dbReference type="EC" id="2.7.13.3" evidence="2"/>
<dbReference type="SUPFAM" id="SSF52172">
    <property type="entry name" value="CheY-like"/>
    <property type="match status" value="3"/>
</dbReference>
<dbReference type="InterPro" id="IPR029016">
    <property type="entry name" value="GAF-like_dom_sf"/>
</dbReference>
<dbReference type="Gene3D" id="1.10.287.130">
    <property type="match status" value="1"/>
</dbReference>